<dbReference type="RefSeq" id="WP_182705135.1">
    <property type="nucleotide sequence ID" value="NZ_JACJII010000001.1"/>
</dbReference>
<sequence>MAEDPYGAAAIRRRVLAAWTQSPARFREDANTEEDHALGGYRDRVVIELAQNAADAALRAGVPGRLRLRLADGALTAANTGAPLDAAGVEALSTLRASAKRDQPGAAGRFGVGFAAVVSVSDEPAVLPADGSPGVCWSASRTRELVAAIPELADELVRRGGHVPVLRLPFGARAEETEPGFDTVVRLPLRDADAQALVRRQLAEVGPALMLALPGLEVVQVDLDGEVRTITADHRPDGTVLIGGTRWRTVTAEGTLGPALLADRPTEERARPTWRVRWAVPAEAPALGAPGLPEDVPAVLHAPTPSDERLEIPALLIATFPLAPDRRHVAPGPLTDFLVERAADAYVDLLRALPPTPRLLSLVPRGLPGGALDARLRRAVEERLPEAPLLPLDAGEPIRGRGRDMVAVDGGPRLLDLLAEVLPGLLPAGWPADHPALATLGVRRLHLADVIDMLAALDREPAWWRRLYEALSDGAPDPDALGALPVPLADGRTVRGPRGLLVAGEGLDPRALEPLGLRFVHPEAAHPLLLRLGAVEAGPREVLADPAVRAAVEGSLDAEDPEPVAEAVLGLVAAAMLAPGDEPWLAELALTGEDGDLYPAGELLLPGSPLRDIVAPDAPFGVVAPELVERWGEDVLEAAGALRGFALVRENDVNLEVEADDPSLDLDDEERWAEDVLARLGPQELPPLVPELLAVRDLELVDDWDAALRLLAEPPLRQAVVDPAHVVLADGRRVRVPSYTAWWLRRHPVLGGRRPADLRTADAVELAGLYDVAPEGLDPVLARALGVRRSAAELLAEPGGPAELLDRLADPAREVSRSLLRRLWTALADRVAAGDEPPDPPERVRALVGGVPEVVPAEDALVLDTPAVLPLVGDQPLVITAYDRAVALAEALDLALAGEEVAGTVESTGTPRPVPRAALEVVPDAPQEYLAHDALVVDGQKVSWWYDEETGDVHAGDPAGLARGLAWAAGRWSDRLLLEAVLRDPGSAATALAERDLEP</sequence>
<evidence type="ECO:0008006" key="3">
    <source>
        <dbReference type="Google" id="ProtNLM"/>
    </source>
</evidence>
<organism evidence="1 2">
    <name type="scientific">Thermomonospora cellulosilytica</name>
    <dbReference type="NCBI Taxonomy" id="1411118"/>
    <lineage>
        <taxon>Bacteria</taxon>
        <taxon>Bacillati</taxon>
        <taxon>Actinomycetota</taxon>
        <taxon>Actinomycetes</taxon>
        <taxon>Streptosporangiales</taxon>
        <taxon>Thermomonosporaceae</taxon>
        <taxon>Thermomonospora</taxon>
    </lineage>
</organism>
<reference evidence="1 2" key="1">
    <citation type="submission" date="2020-08" db="EMBL/GenBank/DDBJ databases">
        <title>Sequencing the genomes of 1000 actinobacteria strains.</title>
        <authorList>
            <person name="Klenk H.-P."/>
        </authorList>
    </citation>
    <scope>NUCLEOTIDE SEQUENCE [LARGE SCALE GENOMIC DNA]</scope>
    <source>
        <strain evidence="1 2">DSM 45823</strain>
    </source>
</reference>
<dbReference type="EMBL" id="JACJII010000001">
    <property type="protein sequence ID" value="MBA9003364.1"/>
    <property type="molecule type" value="Genomic_DNA"/>
</dbReference>
<proteinExistence type="predicted"/>
<dbReference type="SUPFAM" id="SSF55874">
    <property type="entry name" value="ATPase domain of HSP90 chaperone/DNA topoisomerase II/histidine kinase"/>
    <property type="match status" value="1"/>
</dbReference>
<evidence type="ECO:0000313" key="2">
    <source>
        <dbReference type="Proteomes" id="UP000539313"/>
    </source>
</evidence>
<accession>A0A7W3MWY6</accession>
<keyword evidence="2" id="KW-1185">Reference proteome</keyword>
<protein>
    <recommendedName>
        <fullName evidence="3">Molecular chaperone Hsp90</fullName>
    </recommendedName>
</protein>
<comment type="caution">
    <text evidence="1">The sequence shown here is derived from an EMBL/GenBank/DDBJ whole genome shotgun (WGS) entry which is preliminary data.</text>
</comment>
<dbReference type="InterPro" id="IPR036890">
    <property type="entry name" value="HATPase_C_sf"/>
</dbReference>
<gene>
    <name evidence="1" type="ORF">HNR21_002246</name>
</gene>
<dbReference type="Proteomes" id="UP000539313">
    <property type="component" value="Unassembled WGS sequence"/>
</dbReference>
<dbReference type="AlphaFoldDB" id="A0A7W3MWY6"/>
<evidence type="ECO:0000313" key="1">
    <source>
        <dbReference type="EMBL" id="MBA9003364.1"/>
    </source>
</evidence>
<dbReference type="NCBIfam" id="NF047352">
    <property type="entry name" value="P_loop_sacsin"/>
    <property type="match status" value="1"/>
</dbReference>
<name>A0A7W3MWY6_9ACTN</name>